<dbReference type="Gramene" id="PRQ27120">
    <property type="protein sequence ID" value="PRQ27120"/>
    <property type="gene ID" value="RchiOBHm_Chr6g0301931"/>
</dbReference>
<name>A0A2P6PYW2_ROSCH</name>
<protein>
    <submittedName>
        <fullName evidence="1">Uncharacterized protein</fullName>
    </submittedName>
</protein>
<comment type="caution">
    <text evidence="1">The sequence shown here is derived from an EMBL/GenBank/DDBJ whole genome shotgun (WGS) entry which is preliminary data.</text>
</comment>
<accession>A0A2P6PYW2</accession>
<dbReference type="AlphaFoldDB" id="A0A2P6PYW2"/>
<gene>
    <name evidence="1" type="ORF">RchiOBHm_Chr6g0301931</name>
</gene>
<dbReference type="EMBL" id="PDCK01000044">
    <property type="protein sequence ID" value="PRQ27120.1"/>
    <property type="molecule type" value="Genomic_DNA"/>
</dbReference>
<reference evidence="1 2" key="1">
    <citation type="journal article" date="2018" name="Nat. Genet.">
        <title>The Rosa genome provides new insights in the design of modern roses.</title>
        <authorList>
            <person name="Bendahmane M."/>
        </authorList>
    </citation>
    <scope>NUCLEOTIDE SEQUENCE [LARGE SCALE GENOMIC DNA]</scope>
    <source>
        <strain evidence="2">cv. Old Blush</strain>
    </source>
</reference>
<evidence type="ECO:0000313" key="1">
    <source>
        <dbReference type="EMBL" id="PRQ27120.1"/>
    </source>
</evidence>
<keyword evidence="2" id="KW-1185">Reference proteome</keyword>
<organism evidence="1 2">
    <name type="scientific">Rosa chinensis</name>
    <name type="common">China rose</name>
    <dbReference type="NCBI Taxonomy" id="74649"/>
    <lineage>
        <taxon>Eukaryota</taxon>
        <taxon>Viridiplantae</taxon>
        <taxon>Streptophyta</taxon>
        <taxon>Embryophyta</taxon>
        <taxon>Tracheophyta</taxon>
        <taxon>Spermatophyta</taxon>
        <taxon>Magnoliopsida</taxon>
        <taxon>eudicotyledons</taxon>
        <taxon>Gunneridae</taxon>
        <taxon>Pentapetalae</taxon>
        <taxon>rosids</taxon>
        <taxon>fabids</taxon>
        <taxon>Rosales</taxon>
        <taxon>Rosaceae</taxon>
        <taxon>Rosoideae</taxon>
        <taxon>Rosoideae incertae sedis</taxon>
        <taxon>Rosa</taxon>
    </lineage>
</organism>
<proteinExistence type="predicted"/>
<sequence length="81" mass="9070">MYEIHNVFFYNVAVPPVPAALIQNCSQTKTTSNKSSLSISSRPKSWITEPVNSDCITTKNPHFPKPFKEIVHTIQSLLLSP</sequence>
<evidence type="ECO:0000313" key="2">
    <source>
        <dbReference type="Proteomes" id="UP000238479"/>
    </source>
</evidence>
<dbReference type="Proteomes" id="UP000238479">
    <property type="component" value="Chromosome 6"/>
</dbReference>